<dbReference type="SUPFAM" id="SSF56935">
    <property type="entry name" value="Porins"/>
    <property type="match status" value="1"/>
</dbReference>
<evidence type="ECO:0000313" key="2">
    <source>
        <dbReference type="EMBL" id="RAI58371.1"/>
    </source>
</evidence>
<dbReference type="Proteomes" id="UP000249065">
    <property type="component" value="Unassembled WGS sequence"/>
</dbReference>
<feature type="region of interest" description="Disordered" evidence="1">
    <location>
        <begin position="57"/>
        <end position="169"/>
    </location>
</feature>
<name>A0A327M524_9PROT</name>
<accession>A0A327M524</accession>
<reference evidence="3" key="1">
    <citation type="submission" date="2018-06" db="EMBL/GenBank/DDBJ databases">
        <authorList>
            <person name="Khan S.A."/>
        </authorList>
    </citation>
    <scope>NUCLEOTIDE SEQUENCE [LARGE SCALE GENOMIC DNA]</scope>
    <source>
        <strain evidence="3">DB-1506</strain>
    </source>
</reference>
<dbReference type="Pfam" id="PF19577">
    <property type="entry name" value="DcaP"/>
    <property type="match status" value="1"/>
</dbReference>
<comment type="caution">
    <text evidence="2">The sequence shown here is derived from an EMBL/GenBank/DDBJ whole genome shotgun (WGS) entry which is preliminary data.</text>
</comment>
<dbReference type="RefSeq" id="WP_111470327.1">
    <property type="nucleotide sequence ID" value="NZ_QLIX01000009.1"/>
</dbReference>
<sequence length="577" mass="60208">MSHRHWRDGLTALAVGIGMIWPLAPAGAQDAGAQDSSAALIEALRRQVDSLQRRLEAMEARERSRAAPRETARTAAARPAPEAPPRPAATAPGPAAPSQAASGPAPGATRAPPPVATASGAAAPAPAPPSAGTAVVQAPAGSAAQGPVPSQGAQQPPPELAATLGSMPGSLRIPGTGTSVRLYGFAVGQMLIDGGARNRSDVVTAQSIPLSPGAAARQGGEVLFSARRSRLGIETSTDTDWGPLHTVVEMDFAGAQSTASLQSQSSSNSYIPRLRHAYGELGPVLIGQTWSLFFDENYPQRLDNATPFAVSNVRQAQFRYTQKFAHGLSLAASFEQPYTDLTFSGGVRYADMDTGSAPPLTLDKAPDVLARLRWEDADFGSLALTGLVRPQMTASNDGDFVAANRYRASATGWGVQLSGMAKVFERDRVYLRFAYGQGIGRYLDSTANGQGSVSNAGLAGVAPDAVRMDEVPLVAALLGYTHFWTDTLRSNATMGWASLSYPAYARQFAAGGAALLNKDIGQGVLNLIWSPVPRVDLGLEYLGTTRTLLRGLPAGAGTEGAKGGVSHRVVLSGLFRF</sequence>
<evidence type="ECO:0000313" key="3">
    <source>
        <dbReference type="Proteomes" id="UP000249065"/>
    </source>
</evidence>
<evidence type="ECO:0000256" key="1">
    <source>
        <dbReference type="SAM" id="MobiDB-lite"/>
    </source>
</evidence>
<protein>
    <submittedName>
        <fullName evidence="2">Porin</fullName>
    </submittedName>
</protein>
<dbReference type="EMBL" id="QLIX01000009">
    <property type="protein sequence ID" value="RAI58371.1"/>
    <property type="molecule type" value="Genomic_DNA"/>
</dbReference>
<dbReference type="OrthoDB" id="9763822at2"/>
<feature type="compositionally biased region" description="Low complexity" evidence="1">
    <location>
        <begin position="88"/>
        <end position="135"/>
    </location>
</feature>
<gene>
    <name evidence="2" type="ORF">DOO78_13515</name>
</gene>
<keyword evidence="3" id="KW-1185">Reference proteome</keyword>
<dbReference type="AlphaFoldDB" id="A0A327M524"/>
<organism evidence="2 3">
    <name type="scientific">Roseicella frigidaeris</name>
    <dbReference type="NCBI Taxonomy" id="2230885"/>
    <lineage>
        <taxon>Bacteria</taxon>
        <taxon>Pseudomonadati</taxon>
        <taxon>Pseudomonadota</taxon>
        <taxon>Alphaproteobacteria</taxon>
        <taxon>Acetobacterales</taxon>
        <taxon>Roseomonadaceae</taxon>
        <taxon>Roseicella</taxon>
    </lineage>
</organism>
<feature type="compositionally biased region" description="Basic and acidic residues" evidence="1">
    <location>
        <begin position="57"/>
        <end position="72"/>
    </location>
</feature>
<proteinExistence type="predicted"/>
<dbReference type="InterPro" id="IPR045748">
    <property type="entry name" value="DcaP"/>
</dbReference>